<evidence type="ECO:0000313" key="6">
    <source>
        <dbReference type="Proteomes" id="UP001164803"/>
    </source>
</evidence>
<dbReference type="SUPFAM" id="SSF55447">
    <property type="entry name" value="CO dehydrogenase flavoprotein C-terminal domain-like"/>
    <property type="match status" value="1"/>
</dbReference>
<dbReference type="InterPro" id="IPR005107">
    <property type="entry name" value="CO_DH_flav_C"/>
</dbReference>
<sequence>MKPAPFDYYRPDTLEEALELLAQHGSEGKLLAGGQSLLPILNMRLSVQGCLIDINHLKDLAYIRLEDGWLHIGALTRQRDLEKSDLVRAHAPLIAEAVPFIGHVQTRNRGTVGGSLVHADPTAELPLSFLALDGVAVIESAEGKREVALQDFFVTYLTTDVATDELLTEVKIPVNTVPRGYAFTEFSRRHGDFAMVDAGCVLGVDPDHRVTSTRLVIGGVDAVPVVVDSVAELLQGQKLSESLLDELSLLACDNIDPEGDLHGSREYRMNLARVYVKKAVRTAYLRASGREELE</sequence>
<protein>
    <submittedName>
        <fullName evidence="5">Xanthine dehydrogenase family protein subunit M</fullName>
    </submittedName>
</protein>
<evidence type="ECO:0000256" key="3">
    <source>
        <dbReference type="ARBA" id="ARBA00023002"/>
    </source>
</evidence>
<dbReference type="Gene3D" id="3.30.465.10">
    <property type="match status" value="1"/>
</dbReference>
<dbReference type="Proteomes" id="UP001164803">
    <property type="component" value="Chromosome"/>
</dbReference>
<dbReference type="InterPro" id="IPR036318">
    <property type="entry name" value="FAD-bd_PCMH-like_sf"/>
</dbReference>
<proteinExistence type="predicted"/>
<dbReference type="InterPro" id="IPR016169">
    <property type="entry name" value="FAD-bd_PCMH_sub2"/>
</dbReference>
<dbReference type="Pfam" id="PF00941">
    <property type="entry name" value="FAD_binding_5"/>
    <property type="match status" value="1"/>
</dbReference>
<name>A0ABY6Z5C2_9BACL</name>
<evidence type="ECO:0000256" key="2">
    <source>
        <dbReference type="ARBA" id="ARBA00022827"/>
    </source>
</evidence>
<dbReference type="SMART" id="SM01092">
    <property type="entry name" value="CO_deh_flav_C"/>
    <property type="match status" value="1"/>
</dbReference>
<dbReference type="PANTHER" id="PTHR42659">
    <property type="entry name" value="XANTHINE DEHYDROGENASE SUBUNIT C-RELATED"/>
    <property type="match status" value="1"/>
</dbReference>
<feature type="domain" description="FAD-binding PCMH-type" evidence="4">
    <location>
        <begin position="1"/>
        <end position="177"/>
    </location>
</feature>
<dbReference type="SUPFAM" id="SSF56176">
    <property type="entry name" value="FAD-binding/transporter-associated domain-like"/>
    <property type="match status" value="1"/>
</dbReference>
<keyword evidence="2" id="KW-0274">FAD</keyword>
<keyword evidence="3" id="KW-0560">Oxidoreductase</keyword>
<dbReference type="InterPro" id="IPR002346">
    <property type="entry name" value="Mopterin_DH_FAD-bd"/>
</dbReference>
<evidence type="ECO:0000259" key="4">
    <source>
        <dbReference type="PROSITE" id="PS51387"/>
    </source>
</evidence>
<keyword evidence="6" id="KW-1185">Reference proteome</keyword>
<gene>
    <name evidence="5" type="ORF">NZD86_05855</name>
</gene>
<dbReference type="PROSITE" id="PS51387">
    <property type="entry name" value="FAD_PCMH"/>
    <property type="match status" value="1"/>
</dbReference>
<organism evidence="5 6">
    <name type="scientific">Alicyclobacillus dauci</name>
    <dbReference type="NCBI Taxonomy" id="1475485"/>
    <lineage>
        <taxon>Bacteria</taxon>
        <taxon>Bacillati</taxon>
        <taxon>Bacillota</taxon>
        <taxon>Bacilli</taxon>
        <taxon>Bacillales</taxon>
        <taxon>Alicyclobacillaceae</taxon>
        <taxon>Alicyclobacillus</taxon>
    </lineage>
</organism>
<dbReference type="EMBL" id="CP104064">
    <property type="protein sequence ID" value="WAH38012.1"/>
    <property type="molecule type" value="Genomic_DNA"/>
</dbReference>
<keyword evidence="1" id="KW-0285">Flavoprotein</keyword>
<dbReference type="Pfam" id="PF03450">
    <property type="entry name" value="CO_deh_flav_C"/>
    <property type="match status" value="1"/>
</dbReference>
<accession>A0ABY6Z5C2</accession>
<dbReference type="InterPro" id="IPR036683">
    <property type="entry name" value="CO_DH_flav_C_dom_sf"/>
</dbReference>
<dbReference type="Gene3D" id="3.30.43.10">
    <property type="entry name" value="Uridine Diphospho-n-acetylenolpyruvylglucosamine Reductase, domain 2"/>
    <property type="match status" value="1"/>
</dbReference>
<dbReference type="RefSeq" id="WP_268045554.1">
    <property type="nucleotide sequence ID" value="NZ_CP104064.1"/>
</dbReference>
<dbReference type="Gene3D" id="3.30.390.50">
    <property type="entry name" value="CO dehydrogenase flavoprotein, C-terminal domain"/>
    <property type="match status" value="1"/>
</dbReference>
<reference evidence="5" key="1">
    <citation type="submission" date="2022-08" db="EMBL/GenBank/DDBJ databases">
        <title>Alicyclobacillus dauci DSM2870, complete genome.</title>
        <authorList>
            <person name="Wang Q."/>
            <person name="Cai R."/>
            <person name="Wang Z."/>
        </authorList>
    </citation>
    <scope>NUCLEOTIDE SEQUENCE</scope>
    <source>
        <strain evidence="5">DSM 28700</strain>
    </source>
</reference>
<dbReference type="InterPro" id="IPR016166">
    <property type="entry name" value="FAD-bd_PCMH"/>
</dbReference>
<dbReference type="PANTHER" id="PTHR42659:SF2">
    <property type="entry name" value="XANTHINE DEHYDROGENASE SUBUNIT C-RELATED"/>
    <property type="match status" value="1"/>
</dbReference>
<evidence type="ECO:0000256" key="1">
    <source>
        <dbReference type="ARBA" id="ARBA00022630"/>
    </source>
</evidence>
<evidence type="ECO:0000313" key="5">
    <source>
        <dbReference type="EMBL" id="WAH38012.1"/>
    </source>
</evidence>
<dbReference type="InterPro" id="IPR051312">
    <property type="entry name" value="Diverse_Substr_Oxidored"/>
</dbReference>
<dbReference type="InterPro" id="IPR016167">
    <property type="entry name" value="FAD-bd_PCMH_sub1"/>
</dbReference>